<accession>A0A9Q5N0H2</accession>
<dbReference type="GO" id="GO:0005657">
    <property type="term" value="C:replication fork"/>
    <property type="evidence" value="ECO:0007669"/>
    <property type="project" value="InterPro"/>
</dbReference>
<dbReference type="GO" id="GO:0005815">
    <property type="term" value="C:microtubule organizing center"/>
    <property type="evidence" value="ECO:0007669"/>
    <property type="project" value="TreeGrafter"/>
</dbReference>
<organism evidence="1 2">
    <name type="scientific">Sanghuangporus baumii</name>
    <name type="common">Phellinus baumii</name>
    <dbReference type="NCBI Taxonomy" id="108892"/>
    <lineage>
        <taxon>Eukaryota</taxon>
        <taxon>Fungi</taxon>
        <taxon>Dikarya</taxon>
        <taxon>Basidiomycota</taxon>
        <taxon>Agaricomycotina</taxon>
        <taxon>Agaricomycetes</taxon>
        <taxon>Hymenochaetales</taxon>
        <taxon>Hymenochaetaceae</taxon>
        <taxon>Sanghuangporus</taxon>
    </lineage>
</organism>
<dbReference type="InterPro" id="IPR027417">
    <property type="entry name" value="P-loop_NTPase"/>
</dbReference>
<name>A0A9Q5N0H2_SANBA</name>
<dbReference type="OrthoDB" id="420422at2759"/>
<dbReference type="Gene3D" id="3.40.50.300">
    <property type="entry name" value="P-loop containing nucleotide triphosphate hydrolases"/>
    <property type="match status" value="1"/>
</dbReference>
<evidence type="ECO:0008006" key="3">
    <source>
        <dbReference type="Google" id="ProtNLM"/>
    </source>
</evidence>
<keyword evidence="2" id="KW-1185">Reference proteome</keyword>
<dbReference type="PANTHER" id="PTHR46644">
    <property type="entry name" value="DNA REPAIR PROTEIN XRCC2"/>
    <property type="match status" value="1"/>
</dbReference>
<dbReference type="EMBL" id="LNZH02000208">
    <property type="protein sequence ID" value="OCB85682.1"/>
    <property type="molecule type" value="Genomic_DNA"/>
</dbReference>
<dbReference type="GO" id="GO:0000400">
    <property type="term" value="F:four-way junction DNA binding"/>
    <property type="evidence" value="ECO:0007669"/>
    <property type="project" value="TreeGrafter"/>
</dbReference>
<protein>
    <recommendedName>
        <fullName evidence="3">DNA recombination and repair protein Rad51-like C-terminal domain-containing protein</fullName>
    </recommendedName>
</protein>
<gene>
    <name evidence="1" type="ORF">A7U60_g7333</name>
</gene>
<comment type="caution">
    <text evidence="1">The sequence shown here is derived from an EMBL/GenBank/DDBJ whole genome shotgun (WGS) entry which is preliminary data.</text>
</comment>
<evidence type="ECO:0000313" key="2">
    <source>
        <dbReference type="Proteomes" id="UP000757232"/>
    </source>
</evidence>
<sequence length="279" mass="31407">MQCILPEKVFLSKEHTPSEVEIGGWEKSAIIVDTDGRWTAHRLKLLLIRRLEKALPSGQPGLQQLIQDTVVQSLQRLHIFRIRSSASLAATLFHLPLYHSQRMTDEEIGLLSIDSISSFYWIDRYYLEQQRQGSSDRKDSANPLGRVLMALQEIRLSHGPVIVLTNWGLTPVSKASGADNEAATPSPFYRQHLHPFPAPFEIPSRILPNAHLMPPITHHITLTPFSIDRIPLSVTNLQEALELTERGSVGIRRRDIMGILRTVETGSTATFTVDNLEES</sequence>
<dbReference type="PANTHER" id="PTHR46644:SF2">
    <property type="entry name" value="DNA REPAIR PROTEIN XRCC2"/>
    <property type="match status" value="1"/>
</dbReference>
<dbReference type="AlphaFoldDB" id="A0A9Q5N0H2"/>
<proteinExistence type="predicted"/>
<dbReference type="GO" id="GO:0042148">
    <property type="term" value="P:DNA strand invasion"/>
    <property type="evidence" value="ECO:0007669"/>
    <property type="project" value="TreeGrafter"/>
</dbReference>
<dbReference type="Proteomes" id="UP000757232">
    <property type="component" value="Unassembled WGS sequence"/>
</dbReference>
<dbReference type="GO" id="GO:0033063">
    <property type="term" value="C:Rad51B-Rad51C-Rad51D-XRCC2 complex"/>
    <property type="evidence" value="ECO:0007669"/>
    <property type="project" value="InterPro"/>
</dbReference>
<dbReference type="GO" id="GO:0000724">
    <property type="term" value="P:double-strand break repair via homologous recombination"/>
    <property type="evidence" value="ECO:0007669"/>
    <property type="project" value="InterPro"/>
</dbReference>
<dbReference type="InterPro" id="IPR030547">
    <property type="entry name" value="XRCC2"/>
</dbReference>
<evidence type="ECO:0000313" key="1">
    <source>
        <dbReference type="EMBL" id="OCB85682.1"/>
    </source>
</evidence>
<reference evidence="1" key="1">
    <citation type="submission" date="2016-06" db="EMBL/GenBank/DDBJ databases">
        <title>Draft Genome sequence of the fungus Inonotus baumii.</title>
        <authorList>
            <person name="Zhu H."/>
            <person name="Lin W."/>
        </authorList>
    </citation>
    <scope>NUCLEOTIDE SEQUENCE</scope>
    <source>
        <strain evidence="1">821</strain>
    </source>
</reference>